<evidence type="ECO:0000313" key="2">
    <source>
        <dbReference type="Proteomes" id="UP001163835"/>
    </source>
</evidence>
<sequence length="175" mass="19591">MNSRTKSGTSGRIFGYRTSRNVKAPSEGATASTFIDDHKSKPHRHWEAPAGRLLQRRYYSLFHAEFAQLKVAIVSGPLDRDLSPLRHKWSKELSGFFDDEKSNDYAITLVQVSFPSPRSYRSSVTAANHRLSTVQSSSPSQPDLPRKISSLNSDMGAMELSRTGQQLNLVLHQLC</sequence>
<accession>A0ACC1UF71</accession>
<protein>
    <submittedName>
        <fullName evidence="1">Uncharacterized protein</fullName>
    </submittedName>
</protein>
<dbReference type="Proteomes" id="UP001163835">
    <property type="component" value="Unassembled WGS sequence"/>
</dbReference>
<comment type="caution">
    <text evidence="1">The sequence shown here is derived from an EMBL/GenBank/DDBJ whole genome shotgun (WGS) entry which is preliminary data.</text>
</comment>
<evidence type="ECO:0000313" key="1">
    <source>
        <dbReference type="EMBL" id="KAJ3815663.1"/>
    </source>
</evidence>
<proteinExistence type="predicted"/>
<name>A0ACC1UF71_9AGAR</name>
<organism evidence="1 2">
    <name type="scientific">Lentinula aff. lateritia</name>
    <dbReference type="NCBI Taxonomy" id="2804960"/>
    <lineage>
        <taxon>Eukaryota</taxon>
        <taxon>Fungi</taxon>
        <taxon>Dikarya</taxon>
        <taxon>Basidiomycota</taxon>
        <taxon>Agaricomycotina</taxon>
        <taxon>Agaricomycetes</taxon>
        <taxon>Agaricomycetidae</taxon>
        <taxon>Agaricales</taxon>
        <taxon>Marasmiineae</taxon>
        <taxon>Omphalotaceae</taxon>
        <taxon>Lentinula</taxon>
    </lineage>
</organism>
<gene>
    <name evidence="1" type="ORF">F5876DRAFT_71865</name>
</gene>
<reference evidence="1" key="1">
    <citation type="submission" date="2022-09" db="EMBL/GenBank/DDBJ databases">
        <title>A Global Phylogenomic Analysis of the Shiitake Genus Lentinula.</title>
        <authorList>
            <consortium name="DOE Joint Genome Institute"/>
            <person name="Sierra-Patev S."/>
            <person name="Min B."/>
            <person name="Naranjo-Ortiz M."/>
            <person name="Looney B."/>
            <person name="Konkel Z."/>
            <person name="Slot J.C."/>
            <person name="Sakamoto Y."/>
            <person name="Steenwyk J.L."/>
            <person name="Rokas A."/>
            <person name="Carro J."/>
            <person name="Camarero S."/>
            <person name="Ferreira P."/>
            <person name="Molpeceres G."/>
            <person name="Ruiz-Duenas F.J."/>
            <person name="Serrano A."/>
            <person name="Henrissat B."/>
            <person name="Drula E."/>
            <person name="Hughes K.W."/>
            <person name="Mata J.L."/>
            <person name="Ishikawa N.K."/>
            <person name="Vargas-Isla R."/>
            <person name="Ushijima S."/>
            <person name="Smith C.A."/>
            <person name="Ahrendt S."/>
            <person name="Andreopoulos W."/>
            <person name="He G."/>
            <person name="Labutti K."/>
            <person name="Lipzen A."/>
            <person name="Ng V."/>
            <person name="Riley R."/>
            <person name="Sandor L."/>
            <person name="Barry K."/>
            <person name="Martinez A.T."/>
            <person name="Xiao Y."/>
            <person name="Gibbons J.G."/>
            <person name="Terashima K."/>
            <person name="Grigoriev I.V."/>
            <person name="Hibbett D.S."/>
        </authorList>
    </citation>
    <scope>NUCLEOTIDE SEQUENCE</scope>
    <source>
        <strain evidence="1">TMI1499</strain>
    </source>
</reference>
<keyword evidence="2" id="KW-1185">Reference proteome</keyword>
<dbReference type="EMBL" id="MU794947">
    <property type="protein sequence ID" value="KAJ3815663.1"/>
    <property type="molecule type" value="Genomic_DNA"/>
</dbReference>